<feature type="non-terminal residue" evidence="4">
    <location>
        <position position="84"/>
    </location>
</feature>
<dbReference type="PANTHER" id="PTHR11426">
    <property type="entry name" value="HISTONE H3"/>
    <property type="match status" value="1"/>
</dbReference>
<dbReference type="OrthoDB" id="842664at2759"/>
<gene>
    <name evidence="4" type="ORF">B4U80_07739</name>
</gene>
<organism evidence="4 5">
    <name type="scientific">Leptotrombidium deliense</name>
    <dbReference type="NCBI Taxonomy" id="299467"/>
    <lineage>
        <taxon>Eukaryota</taxon>
        <taxon>Metazoa</taxon>
        <taxon>Ecdysozoa</taxon>
        <taxon>Arthropoda</taxon>
        <taxon>Chelicerata</taxon>
        <taxon>Arachnida</taxon>
        <taxon>Acari</taxon>
        <taxon>Acariformes</taxon>
        <taxon>Trombidiformes</taxon>
        <taxon>Prostigmata</taxon>
        <taxon>Anystina</taxon>
        <taxon>Parasitengona</taxon>
        <taxon>Trombiculoidea</taxon>
        <taxon>Trombiculidae</taxon>
        <taxon>Leptotrombidium</taxon>
    </lineage>
</organism>
<dbReference type="VEuPathDB" id="VectorBase:LDEU007520"/>
<comment type="caution">
    <text evidence="4">The sequence shown here is derived from an EMBL/GenBank/DDBJ whole genome shotgun (WGS) entry which is preliminary data.</text>
</comment>
<dbReference type="InterPro" id="IPR007125">
    <property type="entry name" value="H2A/H2B/H3"/>
</dbReference>
<evidence type="ECO:0000313" key="5">
    <source>
        <dbReference type="Proteomes" id="UP000288716"/>
    </source>
</evidence>
<name>A0A443SAL2_9ACAR</name>
<dbReference type="GO" id="GO:0046982">
    <property type="term" value="F:protein heterodimerization activity"/>
    <property type="evidence" value="ECO:0007669"/>
    <property type="project" value="InterPro"/>
</dbReference>
<reference evidence="4 5" key="1">
    <citation type="journal article" date="2018" name="Gigascience">
        <title>Genomes of trombidid mites reveal novel predicted allergens and laterally-transferred genes associated with secondary metabolism.</title>
        <authorList>
            <person name="Dong X."/>
            <person name="Chaisiri K."/>
            <person name="Xia D."/>
            <person name="Armstrong S.D."/>
            <person name="Fang Y."/>
            <person name="Donnelly M.J."/>
            <person name="Kadowaki T."/>
            <person name="McGarry J.W."/>
            <person name="Darby A.C."/>
            <person name="Makepeace B.L."/>
        </authorList>
    </citation>
    <scope>NUCLEOTIDE SEQUENCE [LARGE SCALE GENOMIC DNA]</scope>
    <source>
        <strain evidence="4">UoL-UT</strain>
    </source>
</reference>
<evidence type="ECO:0000259" key="3">
    <source>
        <dbReference type="Pfam" id="PF00125"/>
    </source>
</evidence>
<protein>
    <submittedName>
        <fullName evidence="4">Histone H3.3-like protein</fullName>
    </submittedName>
</protein>
<evidence type="ECO:0000256" key="2">
    <source>
        <dbReference type="SAM" id="MobiDB-lite"/>
    </source>
</evidence>
<dbReference type="Proteomes" id="UP000288716">
    <property type="component" value="Unassembled WGS sequence"/>
</dbReference>
<dbReference type="EMBL" id="NCKV01004767">
    <property type="protein sequence ID" value="RWS24520.1"/>
    <property type="molecule type" value="Genomic_DNA"/>
</dbReference>
<dbReference type="Gene3D" id="1.10.20.10">
    <property type="entry name" value="Histone, subunit A"/>
    <property type="match status" value="1"/>
</dbReference>
<dbReference type="Pfam" id="PF00125">
    <property type="entry name" value="Histone"/>
    <property type="match status" value="1"/>
</dbReference>
<sequence>MARQKQTAKKSTNNWGKVLSRTLETKRQKGKGKGILKTDVVKTKTRRWRPGTVALREIRRYQKSTENLIKRAPFQRLLRDIAKD</sequence>
<dbReference type="GO" id="GO:0003677">
    <property type="term" value="F:DNA binding"/>
    <property type="evidence" value="ECO:0007669"/>
    <property type="project" value="InterPro"/>
</dbReference>
<dbReference type="InterPro" id="IPR000164">
    <property type="entry name" value="Histone_H3/CENP-A"/>
</dbReference>
<keyword evidence="5" id="KW-1185">Reference proteome</keyword>
<feature type="region of interest" description="Disordered" evidence="2">
    <location>
        <begin position="1"/>
        <end position="20"/>
    </location>
</feature>
<dbReference type="SUPFAM" id="SSF47113">
    <property type="entry name" value="Histone-fold"/>
    <property type="match status" value="1"/>
</dbReference>
<dbReference type="PRINTS" id="PR00622">
    <property type="entry name" value="HISTONEH3"/>
</dbReference>
<dbReference type="InterPro" id="IPR009072">
    <property type="entry name" value="Histone-fold"/>
</dbReference>
<dbReference type="STRING" id="299467.A0A443SAL2"/>
<dbReference type="AlphaFoldDB" id="A0A443SAL2"/>
<dbReference type="GO" id="GO:0000786">
    <property type="term" value="C:nucleosome"/>
    <property type="evidence" value="ECO:0007669"/>
    <property type="project" value="InterPro"/>
</dbReference>
<feature type="domain" description="Core Histone H2A/H2B/H3" evidence="3">
    <location>
        <begin position="50"/>
        <end position="83"/>
    </location>
</feature>
<comment type="similarity">
    <text evidence="1">Belongs to the histone H3 family.</text>
</comment>
<accession>A0A443SAL2</accession>
<proteinExistence type="inferred from homology"/>
<dbReference type="GO" id="GO:0030527">
    <property type="term" value="F:structural constituent of chromatin"/>
    <property type="evidence" value="ECO:0007669"/>
    <property type="project" value="InterPro"/>
</dbReference>
<evidence type="ECO:0000256" key="1">
    <source>
        <dbReference type="ARBA" id="ARBA00010343"/>
    </source>
</evidence>
<evidence type="ECO:0000313" key="4">
    <source>
        <dbReference type="EMBL" id="RWS24520.1"/>
    </source>
</evidence>